<dbReference type="RefSeq" id="WP_354023607.1">
    <property type="nucleotide sequence ID" value="NZ_JBEPSJ010000001.1"/>
</dbReference>
<proteinExistence type="predicted"/>
<evidence type="ECO:0000256" key="1">
    <source>
        <dbReference type="SAM" id="SignalP"/>
    </source>
</evidence>
<reference evidence="2 3" key="1">
    <citation type="submission" date="2024-06" db="EMBL/GenBank/DDBJ databases">
        <title>Sorghum-associated microbial communities from plants grown in Nebraska, USA.</title>
        <authorList>
            <person name="Schachtman D."/>
        </authorList>
    </citation>
    <scope>NUCLEOTIDE SEQUENCE [LARGE SCALE GENOMIC DNA]</scope>
    <source>
        <strain evidence="2 3">2857</strain>
    </source>
</reference>
<feature type="chain" id="PRO_5045571336" description="Lipocalin-like domain-containing protein" evidence="1">
    <location>
        <begin position="25"/>
        <end position="201"/>
    </location>
</feature>
<name>A0ABV2QK55_9MICO</name>
<comment type="caution">
    <text evidence="2">The sequence shown here is derived from an EMBL/GenBank/DDBJ whole genome shotgun (WGS) entry which is preliminary data.</text>
</comment>
<dbReference type="EMBL" id="JBEPSJ010000001">
    <property type="protein sequence ID" value="MET4581435.1"/>
    <property type="molecule type" value="Genomic_DNA"/>
</dbReference>
<gene>
    <name evidence="2" type="ORF">ABIE21_000925</name>
</gene>
<keyword evidence="3" id="KW-1185">Reference proteome</keyword>
<dbReference type="Proteomes" id="UP001549257">
    <property type="component" value="Unassembled WGS sequence"/>
</dbReference>
<keyword evidence="1" id="KW-0732">Signal</keyword>
<dbReference type="PROSITE" id="PS51257">
    <property type="entry name" value="PROKAR_LIPOPROTEIN"/>
    <property type="match status" value="1"/>
</dbReference>
<evidence type="ECO:0000313" key="3">
    <source>
        <dbReference type="Proteomes" id="UP001549257"/>
    </source>
</evidence>
<sequence>MPPRRVVAVLAAATALISLSGCTAGSPDDSTSAVSTAQADVAGEWVVTRTVVSSNDLSNPAHVVGATSVRYVLVEREQCDDALCDGTVSSGATLEARESTDFVQTDGGFDYEFSGGLDCVNATTGAVVAVDGFDFAQKATLTVGETADVDGTPTASTLTGTISYTDTVTEAALETGCTRDPLAVEVEYAVAAVRAPAAPTP</sequence>
<feature type="signal peptide" evidence="1">
    <location>
        <begin position="1"/>
        <end position="24"/>
    </location>
</feature>
<protein>
    <recommendedName>
        <fullName evidence="4">Lipocalin-like domain-containing protein</fullName>
    </recommendedName>
</protein>
<evidence type="ECO:0008006" key="4">
    <source>
        <dbReference type="Google" id="ProtNLM"/>
    </source>
</evidence>
<accession>A0ABV2QK55</accession>
<organism evidence="2 3">
    <name type="scientific">Conyzicola nivalis</name>
    <dbReference type="NCBI Taxonomy" id="1477021"/>
    <lineage>
        <taxon>Bacteria</taxon>
        <taxon>Bacillati</taxon>
        <taxon>Actinomycetota</taxon>
        <taxon>Actinomycetes</taxon>
        <taxon>Micrococcales</taxon>
        <taxon>Microbacteriaceae</taxon>
        <taxon>Conyzicola</taxon>
    </lineage>
</organism>
<evidence type="ECO:0000313" key="2">
    <source>
        <dbReference type="EMBL" id="MET4581435.1"/>
    </source>
</evidence>